<evidence type="ECO:0000256" key="5">
    <source>
        <dbReference type="SAM" id="MobiDB-lite"/>
    </source>
</evidence>
<dbReference type="InterPro" id="IPR021922">
    <property type="entry name" value="Par3/HAL_N"/>
</dbReference>
<feature type="compositionally biased region" description="Low complexity" evidence="5">
    <location>
        <begin position="243"/>
        <end position="262"/>
    </location>
</feature>
<feature type="compositionally biased region" description="Pro residues" evidence="5">
    <location>
        <begin position="1189"/>
        <end position="1198"/>
    </location>
</feature>
<dbReference type="InterPro" id="IPR052213">
    <property type="entry name" value="PAR3"/>
</dbReference>
<keyword evidence="7" id="KW-1185">Reference proteome</keyword>
<protein>
    <submittedName>
        <fullName evidence="8 9">Partitioning defective 3 homolog isoform X8</fullName>
    </submittedName>
</protein>
<evidence type="ECO:0000256" key="2">
    <source>
        <dbReference type="ARBA" id="ARBA00022618"/>
    </source>
</evidence>
<dbReference type="PROSITE" id="PS50106">
    <property type="entry name" value="PDZ"/>
    <property type="match status" value="3"/>
</dbReference>
<feature type="domain" description="PDZ" evidence="6">
    <location>
        <begin position="445"/>
        <end position="530"/>
    </location>
</feature>
<feature type="compositionally biased region" description="Low complexity" evidence="5">
    <location>
        <begin position="204"/>
        <end position="216"/>
    </location>
</feature>
<keyword evidence="4" id="KW-0131">Cell cycle</keyword>
<dbReference type="PANTHER" id="PTHR16484:SF17">
    <property type="entry name" value="BAZOOKA, ISOFORM B"/>
    <property type="match status" value="1"/>
</dbReference>
<dbReference type="Pfam" id="PF00595">
    <property type="entry name" value="PDZ"/>
    <property type="match status" value="3"/>
</dbReference>
<dbReference type="InterPro" id="IPR036034">
    <property type="entry name" value="PDZ_sf"/>
</dbReference>
<dbReference type="SUPFAM" id="SSF50156">
    <property type="entry name" value="PDZ domain-like"/>
    <property type="match status" value="3"/>
</dbReference>
<feature type="region of interest" description="Disordered" evidence="5">
    <location>
        <begin position="240"/>
        <end position="279"/>
    </location>
</feature>
<accession>A0ABM3JSU0</accession>
<feature type="region of interest" description="Disordered" evidence="5">
    <location>
        <begin position="1270"/>
        <end position="1289"/>
    </location>
</feature>
<feature type="region of interest" description="Disordered" evidence="5">
    <location>
        <begin position="804"/>
        <end position="828"/>
    </location>
</feature>
<name>A0ABM3JSU0_BACDO</name>
<dbReference type="PANTHER" id="PTHR16484">
    <property type="entry name" value="PARTITIONING DEFECTIVE 3 RELATED"/>
    <property type="match status" value="1"/>
</dbReference>
<keyword evidence="2" id="KW-0132">Cell division</keyword>
<feature type="compositionally biased region" description="Low complexity" evidence="5">
    <location>
        <begin position="1340"/>
        <end position="1369"/>
    </location>
</feature>
<gene>
    <name evidence="8 9" type="primary">LOC105222503</name>
</gene>
<dbReference type="Pfam" id="PF12053">
    <property type="entry name" value="Par3_HAL_N_term"/>
    <property type="match status" value="1"/>
</dbReference>
<feature type="compositionally biased region" description="Polar residues" evidence="5">
    <location>
        <begin position="1390"/>
        <end position="1399"/>
    </location>
</feature>
<evidence type="ECO:0000259" key="6">
    <source>
        <dbReference type="PROSITE" id="PS50106"/>
    </source>
</evidence>
<feature type="compositionally biased region" description="Basic and acidic residues" evidence="5">
    <location>
        <begin position="269"/>
        <end position="278"/>
    </location>
</feature>
<evidence type="ECO:0000256" key="1">
    <source>
        <dbReference type="ARBA" id="ARBA00005358"/>
    </source>
</evidence>
<keyword evidence="3" id="KW-0677">Repeat</keyword>
<dbReference type="CDD" id="cd06665">
    <property type="entry name" value="PDZ1_PDZ3_bazooka-like"/>
    <property type="match status" value="1"/>
</dbReference>
<organism evidence="7 8">
    <name type="scientific">Bactrocera dorsalis</name>
    <name type="common">Oriental fruit fly</name>
    <name type="synonym">Dacus dorsalis</name>
    <dbReference type="NCBI Taxonomy" id="27457"/>
    <lineage>
        <taxon>Eukaryota</taxon>
        <taxon>Metazoa</taxon>
        <taxon>Ecdysozoa</taxon>
        <taxon>Arthropoda</taxon>
        <taxon>Hexapoda</taxon>
        <taxon>Insecta</taxon>
        <taxon>Pterygota</taxon>
        <taxon>Neoptera</taxon>
        <taxon>Endopterygota</taxon>
        <taxon>Diptera</taxon>
        <taxon>Brachycera</taxon>
        <taxon>Muscomorpha</taxon>
        <taxon>Tephritoidea</taxon>
        <taxon>Tephritidae</taxon>
        <taxon>Bactrocera</taxon>
        <taxon>Bactrocera</taxon>
    </lineage>
</organism>
<feature type="domain" description="PDZ" evidence="6">
    <location>
        <begin position="292"/>
        <end position="375"/>
    </location>
</feature>
<dbReference type="Gene3D" id="3.10.20.90">
    <property type="entry name" value="Phosphatidylinositol 3-kinase Catalytic Subunit, Chain A, domain 1"/>
    <property type="match status" value="1"/>
</dbReference>
<evidence type="ECO:0000256" key="4">
    <source>
        <dbReference type="ARBA" id="ARBA00023306"/>
    </source>
</evidence>
<feature type="region of interest" description="Disordered" evidence="5">
    <location>
        <begin position="197"/>
        <end position="218"/>
    </location>
</feature>
<evidence type="ECO:0000256" key="3">
    <source>
        <dbReference type="ARBA" id="ARBA00022737"/>
    </source>
</evidence>
<dbReference type="CDD" id="cd23059">
    <property type="entry name" value="PDZ3_Par3-like"/>
    <property type="match status" value="1"/>
</dbReference>
<feature type="compositionally biased region" description="Polar residues" evidence="5">
    <location>
        <begin position="804"/>
        <end position="814"/>
    </location>
</feature>
<feature type="region of interest" description="Disordered" evidence="5">
    <location>
        <begin position="76"/>
        <end position="128"/>
    </location>
</feature>
<dbReference type="Proteomes" id="UP001652620">
    <property type="component" value="Chromosome 4"/>
</dbReference>
<feature type="compositionally biased region" description="Gly residues" evidence="5">
    <location>
        <begin position="1203"/>
        <end position="1216"/>
    </location>
</feature>
<dbReference type="InterPro" id="IPR001478">
    <property type="entry name" value="PDZ"/>
</dbReference>
<sequence length="1451" mass="156524">MKVTVCFGAIRIVVPCGNGDLLVKDLINEATRRYKKAAGKEPDSWVAVHHLQTQSGILDPDDCVGDVADDREQILASFDDSGPDPGVPQGGGDGASGSSSVGTGSPDIFRDPTNTDAPTNGQRGDAATPHIEVTSTTACPIPGLGLQVRRSSDPNLLASLKAEGGNKRWSAAAPHCGGDSPDRVLLDKSGYLTPQWEEEDDGQQHATAAPTQQPFARSGRLSMQFLGDGTGYKWMEAAEKLQHQQQQHPQQQSSHQYASQGQMYTTKSLPRESKRKEPLGQAYESIREKDGEMLLIINEYGSPLGLTAIPDNEHGGGLLVQHVEPGSRAERGRLRRGDRILEINGTKLIGLTEGKVQDYLRRSLEASELRVRVLRASGSNANQRSVSKSRRRDSKVAEMIEAEEKLASTVETKVATVSPTRKPHTAPVGTSLQVANTRKLGRKIEIVLKKGPNGLGFSVTTRDNPAGGHCPIYIKNILPRGAAIEDGRLKPGDRLLEVDGVPMTGKTQTDVVSILRATQPGATVRLVVSRQQELAEQDEREINYDEKERDVMNTPPKPPAPVLPSSLQKQQQQDKLPNGVKKSNSARSLFEQHQQQAQYQLNESQHFIDAGSESAASSDSLQAGIAWRSREVLTLHIPVHDTEKAGLGVSVKGKTSSNSNSSNNSMKHDGDLGIFVKNVIHGGAASRDGRLRMNDQLLSVNGVSLLGQNNAEAMETLRRAMVNNPGKHPGMITLSVARKIARSASSGDILEQTNSSSNASDNSGATVIYLSPEKKEARSGAGGCATNEMNRWSNPVLDRLTGGVCSSNSSQQARRPSRDHLNAGGGVAGGIGGAPGSAGLHGLRNESYYMATNETWSPALHHQKLMNGHVNNNTVLIEDDPEPMSPTLPHHPNDSVCTQSSNGGQNTTTAAPGFDATYSSQLSLETNNSGVEHFSRDALGRRSISEKHHAALDARETGTYQRNKKLREERERERRIQLTKSAIYGGSMESLTARIANANAQIPGYKHTKTASGVEAQQLQAEARDQVGDLGPSLGLKKSSSLESLQTMVQEIQMSDEPRGPTALRAPRGRGREDSLRAAVVADPEAGKPRKHWLLEEGTDQDGGFAHRNGPFQSSLNDGKHKSRAKKPSILRGIGHMFRFGKNRKDGVVPIDAQAATLAERPPASLPNNQLPAAALAALDRNTKLVPPAYQPPPPLPPANSTGSGGSGANAGGGVGNLSSNSNGIHHNDIFNHRYQHYANYDELHQQQMSRRHQHYHSQRSARSQDINLQHHHHHAAMLSNSGSAADKSSLLRPTSTYYEYETVQHSVSPAAAAAQHHQLRNGSLKQNGHHSPITVNGVQQQQQQQQSHQQHNNSNQHHQQQQQQAQQQTVGPPPQAQPHWKVAGMNGFSPASLNSSARSRGPFVTHVTIRDQSSAAIAAQQPTYQTVQKQQPQFASAVVSGGAQPHASKV</sequence>
<dbReference type="GeneID" id="105222503"/>
<evidence type="ECO:0000313" key="8">
    <source>
        <dbReference type="RefSeq" id="XP_049312303.1"/>
    </source>
</evidence>
<feature type="region of interest" description="Disordered" evidence="5">
    <location>
        <begin position="1323"/>
        <end position="1400"/>
    </location>
</feature>
<feature type="compositionally biased region" description="Low complexity" evidence="5">
    <location>
        <begin position="563"/>
        <end position="577"/>
    </location>
</feature>
<feature type="compositionally biased region" description="Polar residues" evidence="5">
    <location>
        <begin position="581"/>
        <end position="600"/>
    </location>
</feature>
<feature type="region of interest" description="Disordered" evidence="5">
    <location>
        <begin position="531"/>
        <end position="600"/>
    </location>
</feature>
<reference evidence="8 9" key="1">
    <citation type="submission" date="2025-05" db="UniProtKB">
        <authorList>
            <consortium name="RefSeq"/>
        </authorList>
    </citation>
    <scope>IDENTIFICATION</scope>
    <source>
        <tissue evidence="8 9">Adult</tissue>
    </source>
</reference>
<feature type="compositionally biased region" description="Polar residues" evidence="5">
    <location>
        <begin position="112"/>
        <end position="122"/>
    </location>
</feature>
<evidence type="ECO:0000313" key="9">
    <source>
        <dbReference type="RefSeq" id="XP_049312304.1"/>
    </source>
</evidence>
<dbReference type="RefSeq" id="XP_049312304.1">
    <property type="nucleotide sequence ID" value="XM_049456347.1"/>
</dbReference>
<feature type="region of interest" description="Disordered" evidence="5">
    <location>
        <begin position="1185"/>
        <end position="1221"/>
    </location>
</feature>
<dbReference type="CDD" id="cd23058">
    <property type="entry name" value="PDZ2_Par3-like"/>
    <property type="match status" value="1"/>
</dbReference>
<feature type="region of interest" description="Disordered" evidence="5">
    <location>
        <begin position="1100"/>
        <end position="1128"/>
    </location>
</feature>
<dbReference type="SMART" id="SM00228">
    <property type="entry name" value="PDZ"/>
    <property type="match status" value="3"/>
</dbReference>
<feature type="region of interest" description="Disordered" evidence="5">
    <location>
        <begin position="1055"/>
        <end position="1075"/>
    </location>
</feature>
<feature type="compositionally biased region" description="Basic and acidic residues" evidence="5">
    <location>
        <begin position="540"/>
        <end position="551"/>
    </location>
</feature>
<comment type="similarity">
    <text evidence="1">Belongs to the PAR3 family.</text>
</comment>
<proteinExistence type="inferred from homology"/>
<feature type="domain" description="PDZ" evidence="6">
    <location>
        <begin position="636"/>
        <end position="720"/>
    </location>
</feature>
<dbReference type="Gene3D" id="2.30.42.10">
    <property type="match status" value="3"/>
</dbReference>
<feature type="region of interest" description="Disordered" evidence="5">
    <location>
        <begin position="951"/>
        <end position="972"/>
    </location>
</feature>
<evidence type="ECO:0000313" key="7">
    <source>
        <dbReference type="Proteomes" id="UP001652620"/>
    </source>
</evidence>
<dbReference type="RefSeq" id="XP_049312303.1">
    <property type="nucleotide sequence ID" value="XM_049456346.1"/>
</dbReference>
<feature type="compositionally biased region" description="Low complexity" evidence="5">
    <location>
        <begin position="96"/>
        <end position="107"/>
    </location>
</feature>